<dbReference type="EMBL" id="GBXM01090347">
    <property type="protein sequence ID" value="JAH18230.1"/>
    <property type="molecule type" value="Transcribed_RNA"/>
</dbReference>
<reference evidence="1" key="1">
    <citation type="submission" date="2014-11" db="EMBL/GenBank/DDBJ databases">
        <authorList>
            <person name="Amaro Gonzalez C."/>
        </authorList>
    </citation>
    <scope>NUCLEOTIDE SEQUENCE</scope>
</reference>
<accession>A0A0E9QPU5</accession>
<organism evidence="1">
    <name type="scientific">Anguilla anguilla</name>
    <name type="common">European freshwater eel</name>
    <name type="synonym">Muraena anguilla</name>
    <dbReference type="NCBI Taxonomy" id="7936"/>
    <lineage>
        <taxon>Eukaryota</taxon>
        <taxon>Metazoa</taxon>
        <taxon>Chordata</taxon>
        <taxon>Craniata</taxon>
        <taxon>Vertebrata</taxon>
        <taxon>Euteleostomi</taxon>
        <taxon>Actinopterygii</taxon>
        <taxon>Neopterygii</taxon>
        <taxon>Teleostei</taxon>
        <taxon>Anguilliformes</taxon>
        <taxon>Anguillidae</taxon>
        <taxon>Anguilla</taxon>
    </lineage>
</organism>
<name>A0A0E9QPU5_ANGAN</name>
<evidence type="ECO:0000313" key="1">
    <source>
        <dbReference type="EMBL" id="JAH18230.1"/>
    </source>
</evidence>
<dbReference type="AlphaFoldDB" id="A0A0E9QPU5"/>
<proteinExistence type="predicted"/>
<sequence>MSLKKANCRETLKKFEYSYEHHRGHGFELNALAVSGCVNSGLSVFMQEKEPKMHSVL</sequence>
<protein>
    <submittedName>
        <fullName evidence="1">Uncharacterized protein</fullName>
    </submittedName>
</protein>
<reference evidence="1" key="2">
    <citation type="journal article" date="2015" name="Fish Shellfish Immunol.">
        <title>Early steps in the European eel (Anguilla anguilla)-Vibrio vulnificus interaction in the gills: Role of the RtxA13 toxin.</title>
        <authorList>
            <person name="Callol A."/>
            <person name="Pajuelo D."/>
            <person name="Ebbesson L."/>
            <person name="Teles M."/>
            <person name="MacKenzie S."/>
            <person name="Amaro C."/>
        </authorList>
    </citation>
    <scope>NUCLEOTIDE SEQUENCE</scope>
</reference>